<dbReference type="Pfam" id="PF13649">
    <property type="entry name" value="Methyltransf_25"/>
    <property type="match status" value="1"/>
</dbReference>
<dbReference type="Gene3D" id="3.40.50.150">
    <property type="entry name" value="Vaccinia Virus protein VP39"/>
    <property type="match status" value="1"/>
</dbReference>
<dbReference type="EMBL" id="BAABFX010000037">
    <property type="protein sequence ID" value="GAA4400066.1"/>
    <property type="molecule type" value="Genomic_DNA"/>
</dbReference>
<dbReference type="InterPro" id="IPR029063">
    <property type="entry name" value="SAM-dependent_MTases_sf"/>
</dbReference>
<dbReference type="GO" id="GO:0032259">
    <property type="term" value="P:methylation"/>
    <property type="evidence" value="ECO:0007669"/>
    <property type="project" value="UniProtKB-KW"/>
</dbReference>
<dbReference type="CDD" id="cd02440">
    <property type="entry name" value="AdoMet_MTases"/>
    <property type="match status" value="1"/>
</dbReference>
<dbReference type="InterPro" id="IPR041698">
    <property type="entry name" value="Methyltransf_25"/>
</dbReference>
<comment type="caution">
    <text evidence="5">The sequence shown here is derived from an EMBL/GenBank/DDBJ whole genome shotgun (WGS) entry which is preliminary data.</text>
</comment>
<dbReference type="GO" id="GO:0008168">
    <property type="term" value="F:methyltransferase activity"/>
    <property type="evidence" value="ECO:0007669"/>
    <property type="project" value="UniProtKB-KW"/>
</dbReference>
<evidence type="ECO:0000256" key="1">
    <source>
        <dbReference type="ARBA" id="ARBA00022603"/>
    </source>
</evidence>
<evidence type="ECO:0000256" key="3">
    <source>
        <dbReference type="ARBA" id="ARBA00022691"/>
    </source>
</evidence>
<protein>
    <submittedName>
        <fullName evidence="5">Class I SAM-dependent methyltransferase</fullName>
    </submittedName>
</protein>
<dbReference type="Proteomes" id="UP001500390">
    <property type="component" value="Unassembled WGS sequence"/>
</dbReference>
<evidence type="ECO:0000313" key="5">
    <source>
        <dbReference type="EMBL" id="GAA4400066.1"/>
    </source>
</evidence>
<reference evidence="6" key="1">
    <citation type="journal article" date="2019" name="Int. J. Syst. Evol. Microbiol.">
        <title>The Global Catalogue of Microorganisms (GCM) 10K type strain sequencing project: providing services to taxonomists for standard genome sequencing and annotation.</title>
        <authorList>
            <consortium name="The Broad Institute Genomics Platform"/>
            <consortium name="The Broad Institute Genome Sequencing Center for Infectious Disease"/>
            <person name="Wu L."/>
            <person name="Ma J."/>
        </authorList>
    </citation>
    <scope>NUCLEOTIDE SEQUENCE [LARGE SCALE GENOMIC DNA]</scope>
    <source>
        <strain evidence="6">JCM 17738</strain>
    </source>
</reference>
<dbReference type="SUPFAM" id="SSF53335">
    <property type="entry name" value="S-adenosyl-L-methionine-dependent methyltransferases"/>
    <property type="match status" value="1"/>
</dbReference>
<proteinExistence type="predicted"/>
<feature type="domain" description="Methyltransferase" evidence="4">
    <location>
        <begin position="59"/>
        <end position="150"/>
    </location>
</feature>
<keyword evidence="6" id="KW-1185">Reference proteome</keyword>
<name>A0ABP8K3M5_9MICO</name>
<gene>
    <name evidence="5" type="ORF">GCM10023153_27140</name>
</gene>
<keyword evidence="3" id="KW-0949">S-adenosyl-L-methionine</keyword>
<keyword evidence="1 5" id="KW-0489">Methyltransferase</keyword>
<sequence>MWPLDTPNAPSPTRWSALQSGPEAAAAYRKRFLDLEEAGTDIHGEARFVTTLVPPPSRVLDAGCGFGRVASKLTRLGHTAIGVDADEHLIDLAREDVDTRFFVADLSTLNLRAEQEFHCVVMAGNVVPYLADGTLAAVLERLSSHLAPGGYLVAGFGLSGSALPENAAPVDLRVYDRLAEAAGLSFINRYATWDHEPFVPGGSYAVSVHRRTGG</sequence>
<evidence type="ECO:0000259" key="4">
    <source>
        <dbReference type="Pfam" id="PF13649"/>
    </source>
</evidence>
<evidence type="ECO:0000313" key="6">
    <source>
        <dbReference type="Proteomes" id="UP001500390"/>
    </source>
</evidence>
<dbReference type="RefSeq" id="WP_159898806.1">
    <property type="nucleotide sequence ID" value="NZ_BAABFX010000037.1"/>
</dbReference>
<evidence type="ECO:0000256" key="2">
    <source>
        <dbReference type="ARBA" id="ARBA00022679"/>
    </source>
</evidence>
<dbReference type="PANTHER" id="PTHR43464:SF19">
    <property type="entry name" value="UBIQUINONE BIOSYNTHESIS O-METHYLTRANSFERASE, MITOCHONDRIAL"/>
    <property type="match status" value="1"/>
</dbReference>
<dbReference type="PANTHER" id="PTHR43464">
    <property type="entry name" value="METHYLTRANSFERASE"/>
    <property type="match status" value="1"/>
</dbReference>
<keyword evidence="2" id="KW-0808">Transferase</keyword>
<organism evidence="5 6">
    <name type="scientific">Ornithinibacter aureus</name>
    <dbReference type="NCBI Taxonomy" id="622664"/>
    <lineage>
        <taxon>Bacteria</taxon>
        <taxon>Bacillati</taxon>
        <taxon>Actinomycetota</taxon>
        <taxon>Actinomycetes</taxon>
        <taxon>Micrococcales</taxon>
        <taxon>Intrasporangiaceae</taxon>
        <taxon>Ornithinibacter</taxon>
    </lineage>
</organism>
<accession>A0ABP8K3M5</accession>